<accession>A0A852T1X1</accession>
<evidence type="ECO:0000256" key="1">
    <source>
        <dbReference type="SAM" id="Phobius"/>
    </source>
</evidence>
<evidence type="ECO:0000313" key="3">
    <source>
        <dbReference type="EMBL" id="NYD74871.1"/>
    </source>
</evidence>
<dbReference type="SUPFAM" id="SSF51695">
    <property type="entry name" value="PLC-like phosphodiesterases"/>
    <property type="match status" value="1"/>
</dbReference>
<feature type="transmembrane region" description="Helical" evidence="1">
    <location>
        <begin position="21"/>
        <end position="43"/>
    </location>
</feature>
<keyword evidence="1" id="KW-1133">Transmembrane helix</keyword>
<protein>
    <recommendedName>
        <fullName evidence="2">GP-PDE domain-containing protein</fullName>
    </recommendedName>
</protein>
<keyword evidence="4" id="KW-1185">Reference proteome</keyword>
<dbReference type="Proteomes" id="UP000589620">
    <property type="component" value="Unassembled WGS sequence"/>
</dbReference>
<dbReference type="Gene3D" id="3.20.20.190">
    <property type="entry name" value="Phosphatidylinositol (PI) phosphodiesterase"/>
    <property type="match status" value="1"/>
</dbReference>
<reference evidence="3 4" key="1">
    <citation type="submission" date="2020-07" db="EMBL/GenBank/DDBJ databases">
        <title>Sequencing the genomes of 1000 actinobacteria strains.</title>
        <authorList>
            <person name="Klenk H.-P."/>
        </authorList>
    </citation>
    <scope>NUCLEOTIDE SEQUENCE [LARGE SCALE GENOMIC DNA]</scope>
    <source>
        <strain evidence="3 4">DSM 23871</strain>
    </source>
</reference>
<comment type="caution">
    <text evidence="3">The sequence shown here is derived from an EMBL/GenBank/DDBJ whole genome shotgun (WGS) entry which is preliminary data.</text>
</comment>
<dbReference type="InterPro" id="IPR030395">
    <property type="entry name" value="GP_PDE_dom"/>
</dbReference>
<dbReference type="GO" id="GO:0070291">
    <property type="term" value="P:N-acylethanolamine metabolic process"/>
    <property type="evidence" value="ECO:0007669"/>
    <property type="project" value="TreeGrafter"/>
</dbReference>
<dbReference type="InterPro" id="IPR017946">
    <property type="entry name" value="PLC-like_Pdiesterase_TIM-brl"/>
</dbReference>
<dbReference type="GO" id="GO:0008889">
    <property type="term" value="F:glycerophosphodiester phosphodiesterase activity"/>
    <property type="evidence" value="ECO:0007669"/>
    <property type="project" value="TreeGrafter"/>
</dbReference>
<dbReference type="GO" id="GO:0006580">
    <property type="term" value="P:ethanolamine metabolic process"/>
    <property type="evidence" value="ECO:0007669"/>
    <property type="project" value="TreeGrafter"/>
</dbReference>
<keyword evidence="1" id="KW-0472">Membrane</keyword>
<gene>
    <name evidence="3" type="ORF">BJ963_002390</name>
</gene>
<dbReference type="RefSeq" id="WP_179456893.1">
    <property type="nucleotide sequence ID" value="NZ_BAAAPX010000001.1"/>
</dbReference>
<dbReference type="PANTHER" id="PTHR46320">
    <property type="entry name" value="GLYCEROPHOSPHODIESTER PHOSPHODIESTERASE 1"/>
    <property type="match status" value="1"/>
</dbReference>
<dbReference type="PANTHER" id="PTHR46320:SF1">
    <property type="entry name" value="GLYCEROPHOSPHODIESTER PHOSPHODIESTERASE 1"/>
    <property type="match status" value="1"/>
</dbReference>
<organism evidence="3 4">
    <name type="scientific">Leifsonia soli</name>
    <dbReference type="NCBI Taxonomy" id="582665"/>
    <lineage>
        <taxon>Bacteria</taxon>
        <taxon>Bacillati</taxon>
        <taxon>Actinomycetota</taxon>
        <taxon>Actinomycetes</taxon>
        <taxon>Micrococcales</taxon>
        <taxon>Microbacteriaceae</taxon>
        <taxon>Leifsonia</taxon>
    </lineage>
</organism>
<dbReference type="Pfam" id="PF03009">
    <property type="entry name" value="GDPD"/>
    <property type="match status" value="1"/>
</dbReference>
<dbReference type="EMBL" id="JACCBJ010000001">
    <property type="protein sequence ID" value="NYD74871.1"/>
    <property type="molecule type" value="Genomic_DNA"/>
</dbReference>
<evidence type="ECO:0000313" key="4">
    <source>
        <dbReference type="Proteomes" id="UP000589620"/>
    </source>
</evidence>
<sequence>MPDDAETAAPPPRRRISRRTLIGGVVGGVIGAAALAGGGAYLLPRLLDGPEDGLHVDRLLKRPGFTVAHRGGSLDWPEMSMEAYRNAVSAGVNALEISLARTSDGVWFGLHDETLDRTSGTSGFVAAEHTWKEVGQHRISAAETNDPRQAPQPYLRFEELVAAYGSTHTIFVDPKVVPPEHFGELFALMATVDHPTNTFVAKGYCTAREWPVDARGRGYRTWGYYYGAELASDPALFASTRDRWSWLGLDYNGGEEAWRTFTASGSPVLAHIVPSRAAADQALRLGADGMVVSGVREVLHP</sequence>
<dbReference type="AlphaFoldDB" id="A0A852T1X1"/>
<dbReference type="PROSITE" id="PS51704">
    <property type="entry name" value="GP_PDE"/>
    <property type="match status" value="1"/>
</dbReference>
<feature type="domain" description="GP-PDE" evidence="2">
    <location>
        <begin position="64"/>
        <end position="301"/>
    </location>
</feature>
<dbReference type="GO" id="GO:0006644">
    <property type="term" value="P:phospholipid metabolic process"/>
    <property type="evidence" value="ECO:0007669"/>
    <property type="project" value="TreeGrafter"/>
</dbReference>
<proteinExistence type="predicted"/>
<keyword evidence="1" id="KW-0812">Transmembrane</keyword>
<evidence type="ECO:0000259" key="2">
    <source>
        <dbReference type="PROSITE" id="PS51704"/>
    </source>
</evidence>
<dbReference type="GO" id="GO:0005886">
    <property type="term" value="C:plasma membrane"/>
    <property type="evidence" value="ECO:0007669"/>
    <property type="project" value="TreeGrafter"/>
</dbReference>
<name>A0A852T1X1_9MICO</name>